<reference evidence="1 2" key="1">
    <citation type="submission" date="2019-05" db="EMBL/GenBank/DDBJ databases">
        <title>Another draft genome of Portunus trituberculatus and its Hox gene families provides insights of decapod evolution.</title>
        <authorList>
            <person name="Jeong J.-H."/>
            <person name="Song I."/>
            <person name="Kim S."/>
            <person name="Choi T."/>
            <person name="Kim D."/>
            <person name="Ryu S."/>
            <person name="Kim W."/>
        </authorList>
    </citation>
    <scope>NUCLEOTIDE SEQUENCE [LARGE SCALE GENOMIC DNA]</scope>
    <source>
        <tissue evidence="1">Muscle</tissue>
    </source>
</reference>
<dbReference type="AlphaFoldDB" id="A0A5B7FAB6"/>
<protein>
    <submittedName>
        <fullName evidence="1">Uncharacterized protein</fullName>
    </submittedName>
</protein>
<evidence type="ECO:0000313" key="2">
    <source>
        <dbReference type="Proteomes" id="UP000324222"/>
    </source>
</evidence>
<evidence type="ECO:0000313" key="1">
    <source>
        <dbReference type="EMBL" id="MPC42038.1"/>
    </source>
</evidence>
<comment type="caution">
    <text evidence="1">The sequence shown here is derived from an EMBL/GenBank/DDBJ whole genome shotgun (WGS) entry which is preliminary data.</text>
</comment>
<keyword evidence="2" id="KW-1185">Reference proteome</keyword>
<proteinExistence type="predicted"/>
<organism evidence="1 2">
    <name type="scientific">Portunus trituberculatus</name>
    <name type="common">Swimming crab</name>
    <name type="synonym">Neptunus trituberculatus</name>
    <dbReference type="NCBI Taxonomy" id="210409"/>
    <lineage>
        <taxon>Eukaryota</taxon>
        <taxon>Metazoa</taxon>
        <taxon>Ecdysozoa</taxon>
        <taxon>Arthropoda</taxon>
        <taxon>Crustacea</taxon>
        <taxon>Multicrustacea</taxon>
        <taxon>Malacostraca</taxon>
        <taxon>Eumalacostraca</taxon>
        <taxon>Eucarida</taxon>
        <taxon>Decapoda</taxon>
        <taxon>Pleocyemata</taxon>
        <taxon>Brachyura</taxon>
        <taxon>Eubrachyura</taxon>
        <taxon>Portunoidea</taxon>
        <taxon>Portunidae</taxon>
        <taxon>Portuninae</taxon>
        <taxon>Portunus</taxon>
    </lineage>
</organism>
<dbReference type="Proteomes" id="UP000324222">
    <property type="component" value="Unassembled WGS sequence"/>
</dbReference>
<accession>A0A5B7FAB6</accession>
<dbReference type="EMBL" id="VSRR010005284">
    <property type="protein sequence ID" value="MPC42038.1"/>
    <property type="molecule type" value="Genomic_DNA"/>
</dbReference>
<sequence length="94" mass="10095">MASHSESYSGRVSICYSIRVEYVPGVPAREAWGTEKLEDVFTISRSGAPPDLRLVGSVCVVPHSRLRSCSRCGPVPILSPAGGSAPFLCWLFIA</sequence>
<gene>
    <name evidence="1" type="ORF">E2C01_035652</name>
</gene>
<name>A0A5B7FAB6_PORTR</name>